<sequence>MQGAQDLESGEKEALPQRAITFQDAAGKPAGTLPLKRTMTAGTTTSAHTIPIGFRTLSIQISDSRRTGMTEEEEPKKPWFSFGRKEAAKHDTTADTQYFERMRFHTQALSEVCSQFNVNPDQGLDTAAVQRRQQRDGKNVLSQPKPNYIWKLLGYIFGGFCSILWVGVLVFFLCWQPLSTPPSVTNLALAILVIFVILLQAFFSAIQDWSTSRVMNSILNMLPSECFVLRDGQEHKIPASELVVGDIVHLKIGNKVPADMRLMETSGDVRFDRAVLTGESEEIEGAVDATDTNFLETRNIALMGTHVTNGAATGVVVLIGKNTVMGRISTLTSDTRVKPTLIQQEISRFIRIIICLTVILACLIFFVWVGWLRVDHFAFMNVVGMLNNVMSCVVAFIPEGMPVAVALTLSMVARRMKQANVLPKSLSTVETLGCVNVICSDKTGTLTQNRMFVTSAGYVDAEVSVDDLSLQLREAKGNNMAKVGQKLHEATILCCGAVFDSSASDNLPISERPVNGDATDAAVLRLSETIAPAQPIRDKHTKIFQIPFNSKNKWMLTMYENPDRPASFESEKRPECLMFVKGAPDVLLPKCTSYWSAESGEVKVFDEEAKRKLVARQEQWSRNGQRVILLCSRWYAPYSAPGSNSFSEEINSSVYDLTVVGLLGIMDPPRPETASTVASCRRAGARFFMVTGDFGLTAAAIAREIGIITSTCDPHTFDDLFSVVAKEMTEGFLDRALVLEGKDIARLADHQWDTVCRYEEIVFARTSPEQKLRIVNEFKARDFVVAVTGDGVNDAPALKAADVGIAVVTGSDVAIEAADLVLMGQFDSITDAIRLGRLVFQNLQKVIGYLLPAGSWSEIWPVLINVFFGVPLPLSAFLMIIICCFTDLFPCLALIMEKEEFDLLNLPPRNHKRDHLITAKIYIQSYLFVGFMETVCAHAMFFLYMYKYAGITIKECFFAFENYADGFHGYTQDELTFFNNQGQCVYFVCLVILQWGNILSIRNRRLSVLQADPIRPERRNPWLFLGAFFSLCIAIFVTEVPAINNVFGTAPVPIEFWFLPLPLALGILLMDELRKLSVRLFPNGPTAKIAWHVSQATQERERDSAEDGYVGADLSYISFVADYCEISIQRKDCECEGSIRNIILRDIG</sequence>
<dbReference type="InterPro" id="IPR008250">
    <property type="entry name" value="ATPase_P-typ_transduc_dom_A_sf"/>
</dbReference>
<dbReference type="InterPro" id="IPR044492">
    <property type="entry name" value="P_typ_ATPase_HD_dom"/>
</dbReference>
<evidence type="ECO:0000256" key="7">
    <source>
        <dbReference type="ARBA" id="ARBA00022989"/>
    </source>
</evidence>
<dbReference type="InterPro" id="IPR023214">
    <property type="entry name" value="HAD_sf"/>
</dbReference>
<evidence type="ECO:0000256" key="9">
    <source>
        <dbReference type="SAM" id="MobiDB-lite"/>
    </source>
</evidence>
<dbReference type="Gene3D" id="3.40.1110.10">
    <property type="entry name" value="Calcium-transporting ATPase, cytoplasmic domain N"/>
    <property type="match status" value="1"/>
</dbReference>
<dbReference type="PANTHER" id="PTHR43294">
    <property type="entry name" value="SODIUM/POTASSIUM-TRANSPORTING ATPASE SUBUNIT ALPHA"/>
    <property type="match status" value="1"/>
</dbReference>
<feature type="transmembrane region" description="Helical" evidence="10">
    <location>
        <begin position="1050"/>
        <end position="1070"/>
    </location>
</feature>
<dbReference type="InterPro" id="IPR001757">
    <property type="entry name" value="P_typ_ATPase"/>
</dbReference>
<feature type="transmembrane region" description="Helical" evidence="10">
    <location>
        <begin position="874"/>
        <end position="896"/>
    </location>
</feature>
<dbReference type="Gene3D" id="1.20.1110.10">
    <property type="entry name" value="Calcium-transporting ATPase, transmembrane domain"/>
    <property type="match status" value="1"/>
</dbReference>
<feature type="transmembrane region" description="Helical" evidence="10">
    <location>
        <begin position="349"/>
        <end position="368"/>
    </location>
</feature>
<dbReference type="Pfam" id="PF00690">
    <property type="entry name" value="Cation_ATPase_N"/>
    <property type="match status" value="1"/>
</dbReference>
<feature type="transmembrane region" description="Helical" evidence="10">
    <location>
        <begin position="388"/>
        <end position="409"/>
    </location>
</feature>
<dbReference type="Proteomes" id="UP000242875">
    <property type="component" value="Unassembled WGS sequence"/>
</dbReference>
<keyword evidence="6" id="KW-1278">Translocase</keyword>
<dbReference type="InterPro" id="IPR006068">
    <property type="entry name" value="ATPase_P-typ_cation-transptr_C"/>
</dbReference>
<dbReference type="Pfam" id="PF00122">
    <property type="entry name" value="E1-E2_ATPase"/>
    <property type="match status" value="1"/>
</dbReference>
<dbReference type="GO" id="GO:0016887">
    <property type="term" value="F:ATP hydrolysis activity"/>
    <property type="evidence" value="ECO:0007669"/>
    <property type="project" value="InterPro"/>
</dbReference>
<protein>
    <recommendedName>
        <fullName evidence="11">Cation-transporting P-type ATPase N-terminal domain-containing protein</fullName>
    </recommendedName>
</protein>
<dbReference type="PANTHER" id="PTHR43294:SF21">
    <property type="entry name" value="CATION TRANSPORTING ATPASE"/>
    <property type="match status" value="1"/>
</dbReference>
<dbReference type="Pfam" id="PF00689">
    <property type="entry name" value="Cation_ATPase_C"/>
    <property type="match status" value="1"/>
</dbReference>
<evidence type="ECO:0000256" key="4">
    <source>
        <dbReference type="ARBA" id="ARBA00022741"/>
    </source>
</evidence>
<dbReference type="InterPro" id="IPR018303">
    <property type="entry name" value="ATPase_P-typ_P_site"/>
</dbReference>
<dbReference type="SUPFAM" id="SSF81653">
    <property type="entry name" value="Calcium ATPase, transduction domain A"/>
    <property type="match status" value="1"/>
</dbReference>
<proteinExistence type="predicted"/>
<keyword evidence="4" id="KW-0547">Nucleotide-binding</keyword>
<dbReference type="Gene3D" id="2.70.150.10">
    <property type="entry name" value="Calcium-transporting ATPase, cytoplasmic transduction domain A"/>
    <property type="match status" value="1"/>
</dbReference>
<dbReference type="GO" id="GO:0006883">
    <property type="term" value="P:intracellular sodium ion homeostasis"/>
    <property type="evidence" value="ECO:0007669"/>
    <property type="project" value="TreeGrafter"/>
</dbReference>
<dbReference type="InterPro" id="IPR050510">
    <property type="entry name" value="Cation_transp_ATPase_P-type"/>
</dbReference>
<feature type="transmembrane region" description="Helical" evidence="10">
    <location>
        <begin position="1022"/>
        <end position="1044"/>
    </location>
</feature>
<dbReference type="NCBIfam" id="TIGR01494">
    <property type="entry name" value="ATPase_P-type"/>
    <property type="match status" value="2"/>
</dbReference>
<feature type="transmembrane region" description="Helical" evidence="10">
    <location>
        <begin position="184"/>
        <end position="206"/>
    </location>
</feature>
<dbReference type="GO" id="GO:0005391">
    <property type="term" value="F:P-type sodium:potassium-exchanging transporter activity"/>
    <property type="evidence" value="ECO:0007669"/>
    <property type="project" value="TreeGrafter"/>
</dbReference>
<feature type="region of interest" description="Disordered" evidence="9">
    <location>
        <begin position="1"/>
        <end position="34"/>
    </location>
</feature>
<dbReference type="PRINTS" id="PR00121">
    <property type="entry name" value="NAKATPASE"/>
</dbReference>
<dbReference type="InterPro" id="IPR059000">
    <property type="entry name" value="ATPase_P-type_domA"/>
</dbReference>
<dbReference type="Pfam" id="PF13246">
    <property type="entry name" value="Cation_ATPase"/>
    <property type="match status" value="1"/>
</dbReference>
<dbReference type="SUPFAM" id="SSF81660">
    <property type="entry name" value="Metal cation-transporting ATPase, ATP-binding domain N"/>
    <property type="match status" value="1"/>
</dbReference>
<dbReference type="EMBL" id="MVBO01000046">
    <property type="protein sequence ID" value="OZJ04299.1"/>
    <property type="molecule type" value="Genomic_DNA"/>
</dbReference>
<evidence type="ECO:0000259" key="11">
    <source>
        <dbReference type="SMART" id="SM00831"/>
    </source>
</evidence>
<keyword evidence="2" id="KW-1003">Cell membrane</keyword>
<feature type="domain" description="Cation-transporting P-type ATPase N-terminal" evidence="11">
    <location>
        <begin position="103"/>
        <end position="176"/>
    </location>
</feature>
<dbReference type="SFLD" id="SFLDF00027">
    <property type="entry name" value="p-type_atpase"/>
    <property type="match status" value="1"/>
</dbReference>
<comment type="caution">
    <text evidence="12">The sequence shown here is derived from an EMBL/GenBank/DDBJ whole genome shotgun (WGS) entry which is preliminary data.</text>
</comment>
<dbReference type="SMART" id="SM00831">
    <property type="entry name" value="Cation_ATPase_N"/>
    <property type="match status" value="1"/>
</dbReference>
<dbReference type="InterPro" id="IPR036412">
    <property type="entry name" value="HAD-like_sf"/>
</dbReference>
<dbReference type="GO" id="GO:0036376">
    <property type="term" value="P:sodium ion export across plasma membrane"/>
    <property type="evidence" value="ECO:0007669"/>
    <property type="project" value="TreeGrafter"/>
</dbReference>
<dbReference type="SUPFAM" id="SSF81665">
    <property type="entry name" value="Calcium ATPase, transmembrane domain M"/>
    <property type="match status" value="1"/>
</dbReference>
<dbReference type="Gene3D" id="3.40.50.1000">
    <property type="entry name" value="HAD superfamily/HAD-like"/>
    <property type="match status" value="1"/>
</dbReference>
<dbReference type="InterPro" id="IPR023298">
    <property type="entry name" value="ATPase_P-typ_TM_dom_sf"/>
</dbReference>
<dbReference type="SUPFAM" id="SSF56784">
    <property type="entry name" value="HAD-like"/>
    <property type="match status" value="1"/>
</dbReference>
<evidence type="ECO:0000256" key="1">
    <source>
        <dbReference type="ARBA" id="ARBA00004651"/>
    </source>
</evidence>
<evidence type="ECO:0000256" key="2">
    <source>
        <dbReference type="ARBA" id="ARBA00022475"/>
    </source>
</evidence>
<evidence type="ECO:0000256" key="10">
    <source>
        <dbReference type="SAM" id="Phobius"/>
    </source>
</evidence>
<evidence type="ECO:0000256" key="6">
    <source>
        <dbReference type="ARBA" id="ARBA00022967"/>
    </source>
</evidence>
<evidence type="ECO:0000256" key="5">
    <source>
        <dbReference type="ARBA" id="ARBA00022840"/>
    </source>
</evidence>
<feature type="non-terminal residue" evidence="12">
    <location>
        <position position="1148"/>
    </location>
</feature>
<dbReference type="GO" id="GO:0005524">
    <property type="term" value="F:ATP binding"/>
    <property type="evidence" value="ECO:0007669"/>
    <property type="project" value="UniProtKB-KW"/>
</dbReference>
<dbReference type="InterPro" id="IPR023299">
    <property type="entry name" value="ATPase_P-typ_cyto_dom_N"/>
</dbReference>
<feature type="transmembrane region" description="Helical" evidence="10">
    <location>
        <begin position="152"/>
        <end position="178"/>
    </location>
</feature>
<dbReference type="OrthoDB" id="158672at2759"/>
<dbReference type="GO" id="GO:0030007">
    <property type="term" value="P:intracellular potassium ion homeostasis"/>
    <property type="evidence" value="ECO:0007669"/>
    <property type="project" value="TreeGrafter"/>
</dbReference>
<accession>A0A261Y100</accession>
<comment type="subcellular location">
    <subcellularLocation>
        <location evidence="1">Cell membrane</location>
        <topology evidence="1">Multi-pass membrane protein</topology>
    </subcellularLocation>
</comment>
<dbReference type="GO" id="GO:1902600">
    <property type="term" value="P:proton transmembrane transport"/>
    <property type="evidence" value="ECO:0007669"/>
    <property type="project" value="TreeGrafter"/>
</dbReference>
<dbReference type="AlphaFoldDB" id="A0A261Y100"/>
<dbReference type="InterPro" id="IPR004014">
    <property type="entry name" value="ATPase_P-typ_cation-transptr_N"/>
</dbReference>
<reference evidence="12 13" key="1">
    <citation type="journal article" date="2017" name="Mycologia">
        <title>Bifiguratus adelaidae, gen. et sp. nov., a new member of Mucoromycotina in endophytic and soil-dwelling habitats.</title>
        <authorList>
            <person name="Torres-Cruz T.J."/>
            <person name="Billingsley Tobias T.L."/>
            <person name="Almatruk M."/>
            <person name="Hesse C."/>
            <person name="Kuske C.R."/>
            <person name="Desiro A."/>
            <person name="Benucci G.M."/>
            <person name="Bonito G."/>
            <person name="Stajich J.E."/>
            <person name="Dunlap C."/>
            <person name="Arnold A.E."/>
            <person name="Porras-Alfaro A."/>
        </authorList>
    </citation>
    <scope>NUCLEOTIDE SEQUENCE [LARGE SCALE GENOMIC DNA]</scope>
    <source>
        <strain evidence="12 13">AZ0501</strain>
    </source>
</reference>
<dbReference type="GO" id="GO:0005886">
    <property type="term" value="C:plasma membrane"/>
    <property type="evidence" value="ECO:0007669"/>
    <property type="project" value="UniProtKB-SubCell"/>
</dbReference>
<keyword evidence="8 10" id="KW-0472">Membrane</keyword>
<dbReference type="SFLD" id="SFLDG00002">
    <property type="entry name" value="C1.7:_P-type_atpase_like"/>
    <property type="match status" value="1"/>
</dbReference>
<dbReference type="PROSITE" id="PS00154">
    <property type="entry name" value="ATPASE_E1_E2"/>
    <property type="match status" value="1"/>
</dbReference>
<evidence type="ECO:0000256" key="8">
    <source>
        <dbReference type="ARBA" id="ARBA00023136"/>
    </source>
</evidence>
<dbReference type="GO" id="GO:1990573">
    <property type="term" value="P:potassium ion import across plasma membrane"/>
    <property type="evidence" value="ECO:0007669"/>
    <property type="project" value="TreeGrafter"/>
</dbReference>
<feature type="transmembrane region" description="Helical" evidence="10">
    <location>
        <begin position="985"/>
        <end position="1001"/>
    </location>
</feature>
<keyword evidence="3 10" id="KW-0812">Transmembrane</keyword>
<keyword evidence="5" id="KW-0067">ATP-binding</keyword>
<dbReference type="SFLD" id="SFLDS00003">
    <property type="entry name" value="Haloacid_Dehalogenase"/>
    <property type="match status" value="1"/>
</dbReference>
<keyword evidence="7 10" id="KW-1133">Transmembrane helix</keyword>
<feature type="transmembrane region" description="Helical" evidence="10">
    <location>
        <begin position="846"/>
        <end position="868"/>
    </location>
</feature>
<name>A0A261Y100_9FUNG</name>
<organism evidence="12 13">
    <name type="scientific">Bifiguratus adelaidae</name>
    <dbReference type="NCBI Taxonomy" id="1938954"/>
    <lineage>
        <taxon>Eukaryota</taxon>
        <taxon>Fungi</taxon>
        <taxon>Fungi incertae sedis</taxon>
        <taxon>Mucoromycota</taxon>
        <taxon>Mucoromycotina</taxon>
        <taxon>Endogonomycetes</taxon>
        <taxon>Endogonales</taxon>
        <taxon>Endogonales incertae sedis</taxon>
        <taxon>Bifiguratus</taxon>
    </lineage>
</organism>
<evidence type="ECO:0000256" key="3">
    <source>
        <dbReference type="ARBA" id="ARBA00022692"/>
    </source>
</evidence>
<evidence type="ECO:0000313" key="12">
    <source>
        <dbReference type="EMBL" id="OZJ04299.1"/>
    </source>
</evidence>
<dbReference type="FunFam" id="3.40.50.1000:FF:000001">
    <property type="entry name" value="Phospholipid-transporting ATPase IC"/>
    <property type="match status" value="1"/>
</dbReference>
<keyword evidence="13" id="KW-1185">Reference proteome</keyword>
<gene>
    <name evidence="12" type="ORF">BZG36_02595</name>
</gene>
<feature type="transmembrane region" description="Helical" evidence="10">
    <location>
        <begin position="917"/>
        <end position="944"/>
    </location>
</feature>
<evidence type="ECO:0000313" key="13">
    <source>
        <dbReference type="Proteomes" id="UP000242875"/>
    </source>
</evidence>
<dbReference type="PRINTS" id="PR00119">
    <property type="entry name" value="CATATPASE"/>
</dbReference>